<keyword evidence="1" id="KW-0472">Membrane</keyword>
<reference evidence="2 3" key="1">
    <citation type="journal article" date="2017" name="MBio">
        <title>Type VI secretion-mediated competition in the bee gut microbiome.</title>
        <authorList>
            <person name="Steele M.I."/>
            <person name="Kwong W.K."/>
            <person name="Powell J.E."/>
            <person name="Whiteley M."/>
            <person name="Moran N.A."/>
        </authorList>
    </citation>
    <scope>NUCLEOTIDE SEQUENCE [LARGE SCALE GENOMIC DNA]</scope>
    <source>
        <strain evidence="2 3">App2-2</strain>
    </source>
</reference>
<dbReference type="RefSeq" id="WP_100113470.1">
    <property type="nucleotide sequence ID" value="NZ_MDVB01000054.1"/>
</dbReference>
<feature type="transmembrane region" description="Helical" evidence="1">
    <location>
        <begin position="37"/>
        <end position="60"/>
    </location>
</feature>
<feature type="transmembrane region" description="Helical" evidence="1">
    <location>
        <begin position="12"/>
        <end position="31"/>
    </location>
</feature>
<evidence type="ECO:0000313" key="2">
    <source>
        <dbReference type="EMBL" id="PIT16426.1"/>
    </source>
</evidence>
<protein>
    <submittedName>
        <fullName evidence="2">Uncharacterized protein</fullName>
    </submittedName>
</protein>
<sequence length="72" mass="8301">MIARIFNKLWKYSFLGCVLCPFIFALIPIIPSEISKYILISFTTAFLFLTIVRLLFAMAAPPIVTVRMERDD</sequence>
<keyword evidence="1" id="KW-1133">Transmembrane helix</keyword>
<organism evidence="2 3">
    <name type="scientific">Snodgrassella alvi</name>
    <dbReference type="NCBI Taxonomy" id="1196083"/>
    <lineage>
        <taxon>Bacteria</taxon>
        <taxon>Pseudomonadati</taxon>
        <taxon>Pseudomonadota</taxon>
        <taxon>Betaproteobacteria</taxon>
        <taxon>Neisseriales</taxon>
        <taxon>Neisseriaceae</taxon>
        <taxon>Snodgrassella</taxon>
    </lineage>
</organism>
<keyword evidence="1" id="KW-0812">Transmembrane</keyword>
<evidence type="ECO:0000313" key="3">
    <source>
        <dbReference type="Proteomes" id="UP000231293"/>
    </source>
</evidence>
<comment type="caution">
    <text evidence="2">The sequence shown here is derived from an EMBL/GenBank/DDBJ whole genome shotgun (WGS) entry which is preliminary data.</text>
</comment>
<dbReference type="AlphaFoldDB" id="A0A2N9WUP6"/>
<accession>A0A2N9WUP6</accession>
<dbReference type="EMBL" id="MDVB01000054">
    <property type="protein sequence ID" value="PIT16426.1"/>
    <property type="molecule type" value="Genomic_DNA"/>
</dbReference>
<gene>
    <name evidence="2" type="ORF">BGI32_04640</name>
</gene>
<evidence type="ECO:0000256" key="1">
    <source>
        <dbReference type="SAM" id="Phobius"/>
    </source>
</evidence>
<proteinExistence type="predicted"/>
<dbReference type="Proteomes" id="UP000231293">
    <property type="component" value="Unassembled WGS sequence"/>
</dbReference>
<name>A0A2N9WUP6_9NEIS</name>